<dbReference type="AlphaFoldDB" id="A0A4P6ES64"/>
<accession>A0A4P6ES64</accession>
<sequence>MDHLFANRRFTRGHQRIADYISKKIEDIPFMVEEDLAAACQVSVSTVSRFWSEIEFKNLKEFKQHVKDEILLSPSRKLQSAFAKADEGSRAETNIMATAGYLRGTIERLKQEQFDAAVSLLGEARVVHIYGPGSAESLAALMDFRLTRFGVPVHRLTKGGHELFDSLIHIKKQDVIVIFGFVSESPEMAVLFDFAKERGCKTLLITDLLVSGMLEKADVPLYTARGELWEFHSMVAPIAMIESLIVAVGKQRDTEAIENGDQLHEIRRRYQKWLPKKI</sequence>
<dbReference type="InterPro" id="IPR009057">
    <property type="entry name" value="Homeodomain-like_sf"/>
</dbReference>
<proteinExistence type="predicted"/>
<evidence type="ECO:0000313" key="6">
    <source>
        <dbReference type="EMBL" id="QAY65275.1"/>
    </source>
</evidence>
<dbReference type="GO" id="GO:1901135">
    <property type="term" value="P:carbohydrate derivative metabolic process"/>
    <property type="evidence" value="ECO:0007669"/>
    <property type="project" value="InterPro"/>
</dbReference>
<reference evidence="6 7" key="1">
    <citation type="submission" date="2019-01" db="EMBL/GenBank/DDBJ databases">
        <title>Genome sequencing of strain FW100M-2.</title>
        <authorList>
            <person name="Heo J."/>
            <person name="Kim S.-J."/>
            <person name="Kim J.-S."/>
            <person name="Hong S.-B."/>
            <person name="Kwon S.-W."/>
        </authorList>
    </citation>
    <scope>NUCLEOTIDE SEQUENCE [LARGE SCALE GENOMIC DNA]</scope>
    <source>
        <strain evidence="6 7">FW100M-2</strain>
    </source>
</reference>
<dbReference type="RefSeq" id="WP_129437683.1">
    <property type="nucleotide sequence ID" value="NZ_CP035492.1"/>
</dbReference>
<dbReference type="GO" id="GO:0003677">
    <property type="term" value="F:DNA binding"/>
    <property type="evidence" value="ECO:0007669"/>
    <property type="project" value="UniProtKB-KW"/>
</dbReference>
<dbReference type="GO" id="GO:0097367">
    <property type="term" value="F:carbohydrate derivative binding"/>
    <property type="evidence" value="ECO:0007669"/>
    <property type="project" value="InterPro"/>
</dbReference>
<evidence type="ECO:0000259" key="5">
    <source>
        <dbReference type="PROSITE" id="PS51464"/>
    </source>
</evidence>
<dbReference type="InterPro" id="IPR036388">
    <property type="entry name" value="WH-like_DNA-bd_sf"/>
</dbReference>
<keyword evidence="7" id="KW-1185">Reference proteome</keyword>
<dbReference type="Gene3D" id="3.40.50.10490">
    <property type="entry name" value="Glucose-6-phosphate isomerase like protein, domain 1"/>
    <property type="match status" value="1"/>
</dbReference>
<dbReference type="InterPro" id="IPR000281">
    <property type="entry name" value="HTH_RpiR"/>
</dbReference>
<dbReference type="Pfam" id="PF01380">
    <property type="entry name" value="SIS"/>
    <property type="match status" value="1"/>
</dbReference>
<dbReference type="Gene3D" id="1.10.10.10">
    <property type="entry name" value="Winged helix-like DNA-binding domain superfamily/Winged helix DNA-binding domain"/>
    <property type="match status" value="1"/>
</dbReference>
<evidence type="ECO:0000256" key="2">
    <source>
        <dbReference type="ARBA" id="ARBA00023125"/>
    </source>
</evidence>
<dbReference type="Proteomes" id="UP000293568">
    <property type="component" value="Chromosome"/>
</dbReference>
<dbReference type="PROSITE" id="PS51071">
    <property type="entry name" value="HTH_RPIR"/>
    <property type="match status" value="1"/>
</dbReference>
<feature type="domain" description="HTH rpiR-type" evidence="4">
    <location>
        <begin position="1"/>
        <end position="73"/>
    </location>
</feature>
<dbReference type="InterPro" id="IPR001347">
    <property type="entry name" value="SIS_dom"/>
</dbReference>
<dbReference type="PROSITE" id="PS51464">
    <property type="entry name" value="SIS"/>
    <property type="match status" value="1"/>
</dbReference>
<dbReference type="OrthoDB" id="370421at2"/>
<dbReference type="CDD" id="cd05013">
    <property type="entry name" value="SIS_RpiR"/>
    <property type="match status" value="1"/>
</dbReference>
<protein>
    <submittedName>
        <fullName evidence="6">MurR/RpiR family transcriptional regulator</fullName>
    </submittedName>
</protein>
<gene>
    <name evidence="6" type="ORF">ET464_01655</name>
</gene>
<evidence type="ECO:0000313" key="7">
    <source>
        <dbReference type="Proteomes" id="UP000293568"/>
    </source>
</evidence>
<name>A0A4P6ES64_9BACL</name>
<feature type="domain" description="SIS" evidence="5">
    <location>
        <begin position="117"/>
        <end position="255"/>
    </location>
</feature>
<dbReference type="InterPro" id="IPR047640">
    <property type="entry name" value="RpiR-like"/>
</dbReference>
<dbReference type="Pfam" id="PF01418">
    <property type="entry name" value="HTH_6"/>
    <property type="match status" value="1"/>
</dbReference>
<dbReference type="PANTHER" id="PTHR30514:SF18">
    <property type="entry name" value="RPIR-FAMILY TRANSCRIPTIONAL REGULATOR"/>
    <property type="match status" value="1"/>
</dbReference>
<dbReference type="SUPFAM" id="SSF53697">
    <property type="entry name" value="SIS domain"/>
    <property type="match status" value="1"/>
</dbReference>
<evidence type="ECO:0000256" key="3">
    <source>
        <dbReference type="ARBA" id="ARBA00023163"/>
    </source>
</evidence>
<dbReference type="GO" id="GO:0003700">
    <property type="term" value="F:DNA-binding transcription factor activity"/>
    <property type="evidence" value="ECO:0007669"/>
    <property type="project" value="InterPro"/>
</dbReference>
<evidence type="ECO:0000259" key="4">
    <source>
        <dbReference type="PROSITE" id="PS51071"/>
    </source>
</evidence>
<dbReference type="KEGG" id="pprt:ET464_01655"/>
<keyword evidence="1" id="KW-0805">Transcription regulation</keyword>
<dbReference type="SUPFAM" id="SSF46689">
    <property type="entry name" value="Homeodomain-like"/>
    <property type="match status" value="1"/>
</dbReference>
<dbReference type="InterPro" id="IPR035472">
    <property type="entry name" value="RpiR-like_SIS"/>
</dbReference>
<dbReference type="PANTHER" id="PTHR30514">
    <property type="entry name" value="GLUCOKINASE"/>
    <property type="match status" value="1"/>
</dbReference>
<evidence type="ECO:0000256" key="1">
    <source>
        <dbReference type="ARBA" id="ARBA00023015"/>
    </source>
</evidence>
<organism evidence="6 7">
    <name type="scientific">Paenibacillus protaetiae</name>
    <dbReference type="NCBI Taxonomy" id="2509456"/>
    <lineage>
        <taxon>Bacteria</taxon>
        <taxon>Bacillati</taxon>
        <taxon>Bacillota</taxon>
        <taxon>Bacilli</taxon>
        <taxon>Bacillales</taxon>
        <taxon>Paenibacillaceae</taxon>
        <taxon>Paenibacillus</taxon>
    </lineage>
</organism>
<dbReference type="InterPro" id="IPR046348">
    <property type="entry name" value="SIS_dom_sf"/>
</dbReference>
<keyword evidence="2" id="KW-0238">DNA-binding</keyword>
<keyword evidence="3" id="KW-0804">Transcription</keyword>
<dbReference type="EMBL" id="CP035492">
    <property type="protein sequence ID" value="QAY65275.1"/>
    <property type="molecule type" value="Genomic_DNA"/>
</dbReference>